<protein>
    <submittedName>
        <fullName evidence="3">Uncharacterized protein</fullName>
    </submittedName>
</protein>
<evidence type="ECO:0000256" key="1">
    <source>
        <dbReference type="SAM" id="MobiDB-lite"/>
    </source>
</evidence>
<name>A0A4V2ZYE0_9BURK</name>
<keyword evidence="2" id="KW-0732">Signal</keyword>
<dbReference type="OrthoDB" id="8391692at2"/>
<evidence type="ECO:0000256" key="2">
    <source>
        <dbReference type="SAM" id="SignalP"/>
    </source>
</evidence>
<feature type="chain" id="PRO_5021019469" evidence="2">
    <location>
        <begin position="20"/>
        <end position="179"/>
    </location>
</feature>
<dbReference type="RefSeq" id="WP_133198092.1">
    <property type="nucleotide sequence ID" value="NZ_JBHUCW010000003.1"/>
</dbReference>
<dbReference type="AlphaFoldDB" id="A0A4V2ZYE0"/>
<evidence type="ECO:0000313" key="3">
    <source>
        <dbReference type="EMBL" id="TDG20004.1"/>
    </source>
</evidence>
<organism evidence="3 4">
    <name type="scientific">Paraburkholderia silviterrae</name>
    <dbReference type="NCBI Taxonomy" id="2528715"/>
    <lineage>
        <taxon>Bacteria</taxon>
        <taxon>Pseudomonadati</taxon>
        <taxon>Pseudomonadota</taxon>
        <taxon>Betaproteobacteria</taxon>
        <taxon>Burkholderiales</taxon>
        <taxon>Burkholderiaceae</taxon>
        <taxon>Paraburkholderia</taxon>
    </lineage>
</organism>
<proteinExistence type="predicted"/>
<dbReference type="EMBL" id="SMRP01000018">
    <property type="protein sequence ID" value="TDG20004.1"/>
    <property type="molecule type" value="Genomic_DNA"/>
</dbReference>
<sequence length="179" mass="19048">MRIQKLIVTLLLIPFCAGAQPASQPKDRDHSVLDAFQVMCNLELPVFSHVDAKATAMHMHLQGDTSAPGTNGSVTRHKMWVGGLTTGPFALLLDEMDGTKGVATSCAVAAQVPDVDGFRTALIDGMKLPPATPQTDQSGARTSEWHGISGPGTTLILRSIIKGETSSVMVKMIAMRPQQ</sequence>
<dbReference type="Proteomes" id="UP000295722">
    <property type="component" value="Unassembled WGS sequence"/>
</dbReference>
<comment type="caution">
    <text evidence="3">The sequence shown here is derived from an EMBL/GenBank/DDBJ whole genome shotgun (WGS) entry which is preliminary data.</text>
</comment>
<accession>A0A4V2ZYE0</accession>
<gene>
    <name evidence="3" type="ORF">EYW47_27990</name>
</gene>
<feature type="region of interest" description="Disordered" evidence="1">
    <location>
        <begin position="126"/>
        <end position="147"/>
    </location>
</feature>
<keyword evidence="4" id="KW-1185">Reference proteome</keyword>
<feature type="signal peptide" evidence="2">
    <location>
        <begin position="1"/>
        <end position="19"/>
    </location>
</feature>
<reference evidence="3 4" key="1">
    <citation type="submission" date="2019-03" db="EMBL/GenBank/DDBJ databases">
        <title>Paraburkholderia sp. 4M-K11, isolated from subtropical forest soil.</title>
        <authorList>
            <person name="Gao Z.-H."/>
            <person name="Qiu L.-H."/>
        </authorList>
    </citation>
    <scope>NUCLEOTIDE SEQUENCE [LARGE SCALE GENOMIC DNA]</scope>
    <source>
        <strain evidence="3 4">4M-K11</strain>
    </source>
</reference>
<evidence type="ECO:0000313" key="4">
    <source>
        <dbReference type="Proteomes" id="UP000295722"/>
    </source>
</evidence>